<protein>
    <submittedName>
        <fullName evidence="1">Uncharacterized protein</fullName>
    </submittedName>
</protein>
<gene>
    <name evidence="1" type="ORF">COV58_02590</name>
</gene>
<evidence type="ECO:0000313" key="1">
    <source>
        <dbReference type="EMBL" id="PIQ73413.1"/>
    </source>
</evidence>
<sequence>MIAIIVGYLTLLVYQIKQKGQIYSDWGWEDKNFKNISGVIVEINDYDKNLALEKYTSKGFTSLSNLVLATYADNSEPEYYYLLNDPSVHKIGLLDLNPKDVIGRCVYLYAMSGKPLTSEKKDYIDKLQMLFIRVYRITDRTNCYENRIPKDLMFNDVMSST</sequence>
<name>A0A2M6IU40_9BACT</name>
<evidence type="ECO:0000313" key="2">
    <source>
        <dbReference type="Proteomes" id="UP000231056"/>
    </source>
</evidence>
<dbReference type="Proteomes" id="UP000231056">
    <property type="component" value="Unassembled WGS sequence"/>
</dbReference>
<proteinExistence type="predicted"/>
<reference evidence="1 2" key="1">
    <citation type="submission" date="2017-09" db="EMBL/GenBank/DDBJ databases">
        <title>Depth-based differentiation of microbial function through sediment-hosted aquifers and enrichment of novel symbionts in the deep terrestrial subsurface.</title>
        <authorList>
            <person name="Probst A.J."/>
            <person name="Ladd B."/>
            <person name="Jarett J.K."/>
            <person name="Geller-Mcgrath D.E."/>
            <person name="Sieber C.M."/>
            <person name="Emerson J.B."/>
            <person name="Anantharaman K."/>
            <person name="Thomas B.C."/>
            <person name="Malmstrom R."/>
            <person name="Stieglmeier M."/>
            <person name="Klingl A."/>
            <person name="Woyke T."/>
            <person name="Ryan C.M."/>
            <person name="Banfield J.F."/>
        </authorList>
    </citation>
    <scope>NUCLEOTIDE SEQUENCE [LARGE SCALE GENOMIC DNA]</scope>
    <source>
        <strain evidence="1">CG11_big_fil_rev_8_21_14_0_20_36_8</strain>
    </source>
</reference>
<comment type="caution">
    <text evidence="1">The sequence shown here is derived from an EMBL/GenBank/DDBJ whole genome shotgun (WGS) entry which is preliminary data.</text>
</comment>
<dbReference type="EMBL" id="PCVM01000060">
    <property type="protein sequence ID" value="PIQ73413.1"/>
    <property type="molecule type" value="Genomic_DNA"/>
</dbReference>
<dbReference type="AlphaFoldDB" id="A0A2M6IU40"/>
<organism evidence="1 2">
    <name type="scientific">Candidatus Roizmanbacteria bacterium CG11_big_fil_rev_8_21_14_0_20_36_8</name>
    <dbReference type="NCBI Taxonomy" id="1974856"/>
    <lineage>
        <taxon>Bacteria</taxon>
        <taxon>Candidatus Roizmaniibacteriota</taxon>
    </lineage>
</organism>
<accession>A0A2M6IU40</accession>